<evidence type="ECO:0000313" key="3">
    <source>
        <dbReference type="Proteomes" id="UP000277236"/>
    </source>
</evidence>
<feature type="transmembrane region" description="Helical" evidence="1">
    <location>
        <begin position="70"/>
        <end position="103"/>
    </location>
</feature>
<name>A0A3M4LS60_PSECI</name>
<dbReference type="Pfam" id="PF05437">
    <property type="entry name" value="AzlD"/>
    <property type="match status" value="1"/>
</dbReference>
<organism evidence="2 3">
    <name type="scientific">Pseudomonas cichorii</name>
    <dbReference type="NCBI Taxonomy" id="36746"/>
    <lineage>
        <taxon>Bacteria</taxon>
        <taxon>Pseudomonadati</taxon>
        <taxon>Pseudomonadota</taxon>
        <taxon>Gammaproteobacteria</taxon>
        <taxon>Pseudomonadales</taxon>
        <taxon>Pseudomonadaceae</taxon>
        <taxon>Pseudomonas</taxon>
    </lineage>
</organism>
<keyword evidence="1" id="KW-1133">Transmembrane helix</keyword>
<evidence type="ECO:0000313" key="2">
    <source>
        <dbReference type="EMBL" id="RMQ44338.1"/>
    </source>
</evidence>
<keyword evidence="1" id="KW-0472">Membrane</keyword>
<sequence>MGSSILLTVIACAIITVAVRALPIVFLAGVNLPRVVLDWLGFVPSAIMVAIITLELANHSSQDGGVMAPLAAALAATVIAAATKSLFATVLGGVGFYLMWFAIN</sequence>
<comment type="caution">
    <text evidence="2">The sequence shown here is derived from an EMBL/GenBank/DDBJ whole genome shotgun (WGS) entry which is preliminary data.</text>
</comment>
<dbReference type="Proteomes" id="UP000277236">
    <property type="component" value="Unassembled WGS sequence"/>
</dbReference>
<proteinExistence type="predicted"/>
<keyword evidence="1" id="KW-0812">Transmembrane</keyword>
<evidence type="ECO:0000256" key="1">
    <source>
        <dbReference type="SAM" id="Phobius"/>
    </source>
</evidence>
<dbReference type="InterPro" id="IPR008407">
    <property type="entry name" value="Brnchd-chn_aa_trnsp_AzlD"/>
</dbReference>
<protein>
    <submittedName>
        <fullName evidence="2">Branched-chain amino acid transport</fullName>
    </submittedName>
</protein>
<feature type="transmembrane region" description="Helical" evidence="1">
    <location>
        <begin position="37"/>
        <end position="58"/>
    </location>
</feature>
<dbReference type="RefSeq" id="WP_183142203.1">
    <property type="nucleotide sequence ID" value="NZ_RBRE01000060.1"/>
</dbReference>
<dbReference type="EMBL" id="RBRE01000060">
    <property type="protein sequence ID" value="RMQ44338.1"/>
    <property type="molecule type" value="Genomic_DNA"/>
</dbReference>
<dbReference type="AlphaFoldDB" id="A0A3M4LS60"/>
<reference evidence="2 3" key="1">
    <citation type="submission" date="2018-08" db="EMBL/GenBank/DDBJ databases">
        <title>Recombination of ecologically and evolutionarily significant loci maintains genetic cohesion in the Pseudomonas syringae species complex.</title>
        <authorList>
            <person name="Dillon M."/>
            <person name="Thakur S."/>
            <person name="Almeida R.N.D."/>
            <person name="Weir B.S."/>
            <person name="Guttman D.S."/>
        </authorList>
    </citation>
    <scope>NUCLEOTIDE SEQUENCE [LARGE SCALE GENOMIC DNA]</scope>
    <source>
        <strain evidence="2 3">ICMP 3353</strain>
    </source>
</reference>
<accession>A0A3M4LS60</accession>
<gene>
    <name evidence="2" type="ORF">ALQ04_02190</name>
</gene>